<evidence type="ECO:0000313" key="2">
    <source>
        <dbReference type="EMBL" id="MBM6619257.1"/>
    </source>
</evidence>
<dbReference type="NCBIfam" id="TIGR02876">
    <property type="entry name" value="spore_yqfD"/>
    <property type="match status" value="1"/>
</dbReference>
<gene>
    <name evidence="2" type="primary">yqfD</name>
    <name evidence="2" type="ORF">JR050_16465</name>
</gene>
<organism evidence="2 3">
    <name type="scientific">Bacillus suaedaesalsae</name>
    <dbReference type="NCBI Taxonomy" id="2810349"/>
    <lineage>
        <taxon>Bacteria</taxon>
        <taxon>Bacillati</taxon>
        <taxon>Bacillota</taxon>
        <taxon>Bacilli</taxon>
        <taxon>Bacillales</taxon>
        <taxon>Bacillaceae</taxon>
        <taxon>Bacillus</taxon>
    </lineage>
</organism>
<reference evidence="2 3" key="1">
    <citation type="submission" date="2021-02" db="EMBL/GenBank/DDBJ databases">
        <title>Bacillus sp. RD4P76, an endophyte from a halophyte.</title>
        <authorList>
            <person name="Sun J.-Q."/>
        </authorList>
    </citation>
    <scope>NUCLEOTIDE SEQUENCE [LARGE SCALE GENOMIC DNA]</scope>
    <source>
        <strain evidence="2 3">RD4P76</strain>
    </source>
</reference>
<keyword evidence="1" id="KW-0812">Transmembrane</keyword>
<dbReference type="InterPro" id="IPR010690">
    <property type="entry name" value="YqfD"/>
</dbReference>
<accession>A0ABS2DLJ5</accession>
<dbReference type="Proteomes" id="UP001518925">
    <property type="component" value="Unassembled WGS sequence"/>
</dbReference>
<dbReference type="EMBL" id="JAFELM010000042">
    <property type="protein sequence ID" value="MBM6619257.1"/>
    <property type="molecule type" value="Genomic_DNA"/>
</dbReference>
<proteinExistence type="predicted"/>
<comment type="caution">
    <text evidence="2">The sequence shown here is derived from an EMBL/GenBank/DDBJ whole genome shotgun (WGS) entry which is preliminary data.</text>
</comment>
<dbReference type="Pfam" id="PF06898">
    <property type="entry name" value="YqfD"/>
    <property type="match status" value="1"/>
</dbReference>
<feature type="transmembrane region" description="Helical" evidence="1">
    <location>
        <begin position="85"/>
        <end position="110"/>
    </location>
</feature>
<sequence length="395" mass="45209">MKNQWTIFFSGHVKVKIVGKGIERFINQCVRENIVVWEVTRLTDFSITCSLHLKDIHKLRRVVRNSSCKLTFEGGRGLPFLFQKALYNIGFVAGAISFIFILFILSNMVWGIEIEGAEPETEYKIRKELDAIGVEKGKFQFVLKDVNEIQKHLSETINAITWVGVELNGTTYHFQVVEKTQPKEQEFFSPRHLVARKEAVISNMFIEEGQAVVTVNDFVRKGDLLVSGFIGKEGQTEVVSARGKVMGETWWDAKVEVPLKTTLNVLTGKTKTTHYFQLFSLNIPFWGFGKHEFKQVETTYQEKPFYFISWKLPIGYNKKIIRESETVERTYTKEEAIKVGIEDGRKDLKKSLSEDAVIKGEKILQQSVESGKVKLLLLYNVIEEISAVQPIIQGD</sequence>
<keyword evidence="3" id="KW-1185">Reference proteome</keyword>
<evidence type="ECO:0000313" key="3">
    <source>
        <dbReference type="Proteomes" id="UP001518925"/>
    </source>
</evidence>
<evidence type="ECO:0000256" key="1">
    <source>
        <dbReference type="SAM" id="Phobius"/>
    </source>
</evidence>
<protein>
    <submittedName>
        <fullName evidence="2">Sporulation protein YqfD</fullName>
    </submittedName>
</protein>
<dbReference type="RefSeq" id="WP_204204668.1">
    <property type="nucleotide sequence ID" value="NZ_JAFELM010000042.1"/>
</dbReference>
<keyword evidence="1" id="KW-1133">Transmembrane helix</keyword>
<dbReference type="PIRSF" id="PIRSF029895">
    <property type="entry name" value="SpoIV"/>
    <property type="match status" value="1"/>
</dbReference>
<name>A0ABS2DLJ5_9BACI</name>
<keyword evidence="1" id="KW-0472">Membrane</keyword>